<dbReference type="PRINTS" id="PR00038">
    <property type="entry name" value="HTHLUXR"/>
</dbReference>
<evidence type="ECO:0000256" key="1">
    <source>
        <dbReference type="ARBA" id="ARBA00023015"/>
    </source>
</evidence>
<dbReference type="Gene3D" id="1.10.10.10">
    <property type="entry name" value="Winged helix-like DNA-binding domain superfamily/Winged helix DNA-binding domain"/>
    <property type="match status" value="1"/>
</dbReference>
<dbReference type="Proteomes" id="UP001058860">
    <property type="component" value="Chromosome"/>
</dbReference>
<evidence type="ECO:0000259" key="4">
    <source>
        <dbReference type="PROSITE" id="PS50043"/>
    </source>
</evidence>
<keyword evidence="2" id="KW-0238">DNA-binding</keyword>
<reference evidence="6" key="1">
    <citation type="submission" date="2021-11" db="EMBL/GenBank/DDBJ databases">
        <title>Cultivation dependent microbiological survey of springs from the worlds oldest radium mine currently devoted to the extraction of radon-saturated water.</title>
        <authorList>
            <person name="Kapinusova G."/>
            <person name="Smrhova T."/>
            <person name="Strejcek M."/>
            <person name="Suman J."/>
            <person name="Jani K."/>
            <person name="Pajer P."/>
            <person name="Uhlik O."/>
        </authorList>
    </citation>
    <scope>NUCLEOTIDE SEQUENCE [LARGE SCALE GENOMIC DNA]</scope>
    <source>
        <strain evidence="6">J379</strain>
    </source>
</reference>
<keyword evidence="3" id="KW-0804">Transcription</keyword>
<dbReference type="SMART" id="SM00421">
    <property type="entry name" value="HTH_LUXR"/>
    <property type="match status" value="1"/>
</dbReference>
<name>A0ABY5PHR7_9ACTN</name>
<dbReference type="InterPro" id="IPR016032">
    <property type="entry name" value="Sig_transdc_resp-reg_C-effctor"/>
</dbReference>
<proteinExistence type="predicted"/>
<dbReference type="PROSITE" id="PS00622">
    <property type="entry name" value="HTH_LUXR_1"/>
    <property type="match status" value="1"/>
</dbReference>
<accession>A0ABY5PHR7</accession>
<dbReference type="PANTHER" id="PTHR44688:SF16">
    <property type="entry name" value="DNA-BINDING TRANSCRIPTIONAL ACTIVATOR DEVR_DOSR"/>
    <property type="match status" value="1"/>
</dbReference>
<evidence type="ECO:0000256" key="3">
    <source>
        <dbReference type="ARBA" id="ARBA00023163"/>
    </source>
</evidence>
<dbReference type="RefSeq" id="WP_353864679.1">
    <property type="nucleotide sequence ID" value="NZ_CP088295.1"/>
</dbReference>
<sequence>MRPEAASDLVERLALEPADPDRFFSALLDVLEEAGTTPVGACYHLTDPATGLFTWTGVRGELPGDFTAAVQNEYEQDDVAKYRELARRPRAATSLLDETEGRPEVSRRYREQLRPDGFADELRLAFADGYGRWGSMGLFADRAFTAAEVDLAGRLVPVVARALRLGVAVAAAQSRPEPGGFIVLDGDDHVVTRDERAGDLLGGEAETGGLPGVLHVVAAAARAEGRATSSTLGADGAWLEVEASRLVDGAGVALAVRPAPPPSLLELRLRAAGLTGREREIALAVLRGDDTKTIAGALHLSPWTVQDHLKAIFEKTGVRSRREFAGRWALAAA</sequence>
<feature type="domain" description="HTH luxR-type" evidence="4">
    <location>
        <begin position="267"/>
        <end position="333"/>
    </location>
</feature>
<dbReference type="SUPFAM" id="SSF46894">
    <property type="entry name" value="C-terminal effector domain of the bipartite response regulators"/>
    <property type="match status" value="1"/>
</dbReference>
<dbReference type="PANTHER" id="PTHR44688">
    <property type="entry name" value="DNA-BINDING TRANSCRIPTIONAL ACTIVATOR DEVR_DOSR"/>
    <property type="match status" value="1"/>
</dbReference>
<keyword evidence="6" id="KW-1185">Reference proteome</keyword>
<evidence type="ECO:0000256" key="2">
    <source>
        <dbReference type="ARBA" id="ARBA00023125"/>
    </source>
</evidence>
<dbReference type="EMBL" id="CP088295">
    <property type="protein sequence ID" value="UUY04188.1"/>
    <property type="molecule type" value="Genomic_DNA"/>
</dbReference>
<evidence type="ECO:0000313" key="6">
    <source>
        <dbReference type="Proteomes" id="UP001058860"/>
    </source>
</evidence>
<dbReference type="Pfam" id="PF00196">
    <property type="entry name" value="GerE"/>
    <property type="match status" value="1"/>
</dbReference>
<dbReference type="CDD" id="cd06170">
    <property type="entry name" value="LuxR_C_like"/>
    <property type="match status" value="1"/>
</dbReference>
<protein>
    <submittedName>
        <fullName evidence="5">Helix-turn-helix transcriptional regulator</fullName>
    </submittedName>
</protein>
<dbReference type="PROSITE" id="PS50043">
    <property type="entry name" value="HTH_LUXR_2"/>
    <property type="match status" value="1"/>
</dbReference>
<dbReference type="InterPro" id="IPR000792">
    <property type="entry name" value="Tscrpt_reg_LuxR_C"/>
</dbReference>
<organism evidence="5 6">
    <name type="scientific">Svornostia abyssi</name>
    <dbReference type="NCBI Taxonomy" id="2898438"/>
    <lineage>
        <taxon>Bacteria</taxon>
        <taxon>Bacillati</taxon>
        <taxon>Actinomycetota</taxon>
        <taxon>Thermoleophilia</taxon>
        <taxon>Solirubrobacterales</taxon>
        <taxon>Baekduiaceae</taxon>
        <taxon>Svornostia</taxon>
    </lineage>
</organism>
<gene>
    <name evidence="5" type="ORF">LRS13_01265</name>
</gene>
<dbReference type="InterPro" id="IPR036388">
    <property type="entry name" value="WH-like_DNA-bd_sf"/>
</dbReference>
<evidence type="ECO:0000313" key="5">
    <source>
        <dbReference type="EMBL" id="UUY04188.1"/>
    </source>
</evidence>
<keyword evidence="1" id="KW-0805">Transcription regulation</keyword>